<dbReference type="PANTHER" id="PTHR24100">
    <property type="entry name" value="BUTYROPHILIN"/>
    <property type="match status" value="1"/>
</dbReference>
<keyword evidence="4" id="KW-0812">Transmembrane</keyword>
<dbReference type="InterPro" id="IPR003599">
    <property type="entry name" value="Ig_sub"/>
</dbReference>
<dbReference type="OrthoDB" id="10055806at2759"/>
<protein>
    <recommendedName>
        <fullName evidence="5">Ig-like domain-containing protein</fullName>
    </recommendedName>
</protein>
<dbReference type="InterPro" id="IPR013106">
    <property type="entry name" value="Ig_V-set"/>
</dbReference>
<dbReference type="EMBL" id="CM012454">
    <property type="protein sequence ID" value="RVE60796.1"/>
    <property type="molecule type" value="Genomic_DNA"/>
</dbReference>
<dbReference type="SMART" id="SM00406">
    <property type="entry name" value="IGv"/>
    <property type="match status" value="2"/>
</dbReference>
<dbReference type="Pfam" id="PF07686">
    <property type="entry name" value="V-set"/>
    <property type="match status" value="2"/>
</dbReference>
<evidence type="ECO:0000259" key="5">
    <source>
        <dbReference type="PROSITE" id="PS50835"/>
    </source>
</evidence>
<evidence type="ECO:0000256" key="2">
    <source>
        <dbReference type="ARBA" id="ARBA00023136"/>
    </source>
</evidence>
<dbReference type="InterPro" id="IPR050504">
    <property type="entry name" value="IgSF_BTN/MOG"/>
</dbReference>
<dbReference type="GO" id="GO:0050852">
    <property type="term" value="P:T cell receptor signaling pathway"/>
    <property type="evidence" value="ECO:0007669"/>
    <property type="project" value="TreeGrafter"/>
</dbReference>
<dbReference type="Pfam" id="PF22705">
    <property type="entry name" value="C2-set_3"/>
    <property type="match status" value="2"/>
</dbReference>
<feature type="domain" description="Ig-like" evidence="5">
    <location>
        <begin position="289"/>
        <end position="399"/>
    </location>
</feature>
<feature type="domain" description="Ig-like" evidence="5">
    <location>
        <begin position="426"/>
        <end position="512"/>
    </location>
</feature>
<evidence type="ECO:0000256" key="3">
    <source>
        <dbReference type="ARBA" id="ARBA00023319"/>
    </source>
</evidence>
<reference evidence="6 7" key="1">
    <citation type="submission" date="2018-11" db="EMBL/GenBank/DDBJ databases">
        <authorList>
            <person name="Lopez-Roques C."/>
            <person name="Donnadieu C."/>
            <person name="Bouchez O."/>
            <person name="Klopp C."/>
            <person name="Cabau C."/>
            <person name="Zahm M."/>
        </authorList>
    </citation>
    <scope>NUCLEOTIDE SEQUENCE [LARGE SCALE GENOMIC DNA]</scope>
    <source>
        <strain evidence="6">RS831</strain>
        <tissue evidence="6">Whole body</tissue>
    </source>
</reference>
<evidence type="ECO:0000256" key="1">
    <source>
        <dbReference type="ARBA" id="ARBA00004370"/>
    </source>
</evidence>
<evidence type="ECO:0000313" key="6">
    <source>
        <dbReference type="EMBL" id="RVE60796.1"/>
    </source>
</evidence>
<comment type="subcellular location">
    <subcellularLocation>
        <location evidence="1">Membrane</location>
    </subcellularLocation>
</comment>
<dbReference type="InterPro" id="IPR053896">
    <property type="entry name" value="BTN3A2-like_Ig-C"/>
</dbReference>
<gene>
    <name evidence="6" type="ORF">OJAV_G00184820</name>
</gene>
<dbReference type="SUPFAM" id="SSF48726">
    <property type="entry name" value="Immunoglobulin"/>
    <property type="match status" value="2"/>
</dbReference>
<dbReference type="PROSITE" id="PS50835">
    <property type="entry name" value="IG_LIKE"/>
    <property type="match status" value="4"/>
</dbReference>
<proteinExistence type="predicted"/>
<feature type="domain" description="Ig-like" evidence="5">
    <location>
        <begin position="53"/>
        <end position="136"/>
    </location>
</feature>
<feature type="domain" description="Ig-like" evidence="5">
    <location>
        <begin position="163"/>
        <end position="249"/>
    </location>
</feature>
<accession>A0A3S2P9D6</accession>
<dbReference type="GO" id="GO:0009897">
    <property type="term" value="C:external side of plasma membrane"/>
    <property type="evidence" value="ECO:0007669"/>
    <property type="project" value="TreeGrafter"/>
</dbReference>
<feature type="transmembrane region" description="Helical" evidence="4">
    <location>
        <begin position="509"/>
        <end position="540"/>
    </location>
</feature>
<dbReference type="GO" id="GO:0001817">
    <property type="term" value="P:regulation of cytokine production"/>
    <property type="evidence" value="ECO:0007669"/>
    <property type="project" value="TreeGrafter"/>
</dbReference>
<keyword evidence="3" id="KW-0393">Immunoglobulin domain</keyword>
<keyword evidence="2 4" id="KW-0472">Membrane</keyword>
<keyword evidence="4" id="KW-1133">Transmembrane helix</keyword>
<dbReference type="InterPro" id="IPR036179">
    <property type="entry name" value="Ig-like_dom_sf"/>
</dbReference>
<dbReference type="PANTHER" id="PTHR24100:SF151">
    <property type="entry name" value="ICOS LIGAND"/>
    <property type="match status" value="1"/>
</dbReference>
<dbReference type="SMART" id="SM00409">
    <property type="entry name" value="IG"/>
    <property type="match status" value="3"/>
</dbReference>
<dbReference type="GO" id="GO:0005102">
    <property type="term" value="F:signaling receptor binding"/>
    <property type="evidence" value="ECO:0007669"/>
    <property type="project" value="TreeGrafter"/>
</dbReference>
<sequence>MNDAVSPSPSSDHLDEEQLEMLRLLLLLFLLSVLELSAGSAAQTPHQVFAVVGETAILPCSLRDRALFDDSPTVEWTRADLKPKAALVYRDNGEVFEMKDRRFEFRTGLFHGEVRDGNVSLRISDVQLSDAGMFYCLKIPKENARDRIENSTVELVVVSASDPKISMVSVESGEVMVECEASCWRPKPEMKILDDQGRTLKAKETKTDEPSGCFTVRQNVVLQNSTGRFTCRAELLQSNQTRSAQILITAVFLWSNKHIAVVCVVEALLFVAAFALWQLFGMKCPRPDPPVSCNRKMSNITGSAAQTPHQVFAVVGEAVILPCSLRDRALFDDSPTVEWTRADLKPKAALVYRDNGEVFEMKDQRFEFRTGLFHGEVRDGNVSLRISDVQLSDAGMFYCLKIPKENARDRIENSTVELVVVSASDPKISMVSVESGEVMVECEASCWRPKPEMKILDDQGRTLTPKETQTDEQSGCFTVRQNVVLQNSTGRFTCRAELLQSNQTRSAQILITAVFLWSSYHVAAVCAVEALVFLVASALWQMLGMKCHRRGGNLQSCSSKRG</sequence>
<dbReference type="InterPro" id="IPR007110">
    <property type="entry name" value="Ig-like_dom"/>
</dbReference>
<dbReference type="AlphaFoldDB" id="A0A3S2P9D6"/>
<name>A0A3S2P9D6_ORYJA</name>
<feature type="transmembrane region" description="Helical" evidence="4">
    <location>
        <begin position="259"/>
        <end position="280"/>
    </location>
</feature>
<dbReference type="Gene3D" id="2.60.40.10">
    <property type="entry name" value="Immunoglobulins"/>
    <property type="match status" value="4"/>
</dbReference>
<evidence type="ECO:0000256" key="4">
    <source>
        <dbReference type="SAM" id="Phobius"/>
    </source>
</evidence>
<dbReference type="Proteomes" id="UP000283210">
    <property type="component" value="Chromosome 18"/>
</dbReference>
<keyword evidence="7" id="KW-1185">Reference proteome</keyword>
<feature type="transmembrane region" description="Helical" evidence="4">
    <location>
        <begin position="20"/>
        <end position="38"/>
    </location>
</feature>
<organism evidence="6 7">
    <name type="scientific">Oryzias javanicus</name>
    <name type="common">Javanese ricefish</name>
    <name type="synonym">Aplocheilus javanicus</name>
    <dbReference type="NCBI Taxonomy" id="123683"/>
    <lineage>
        <taxon>Eukaryota</taxon>
        <taxon>Metazoa</taxon>
        <taxon>Chordata</taxon>
        <taxon>Craniata</taxon>
        <taxon>Vertebrata</taxon>
        <taxon>Euteleostomi</taxon>
        <taxon>Actinopterygii</taxon>
        <taxon>Neopterygii</taxon>
        <taxon>Teleostei</taxon>
        <taxon>Neoteleostei</taxon>
        <taxon>Acanthomorphata</taxon>
        <taxon>Ovalentaria</taxon>
        <taxon>Atherinomorphae</taxon>
        <taxon>Beloniformes</taxon>
        <taxon>Adrianichthyidae</taxon>
        <taxon>Oryziinae</taxon>
        <taxon>Oryzias</taxon>
    </lineage>
</organism>
<dbReference type="InterPro" id="IPR013783">
    <property type="entry name" value="Ig-like_fold"/>
</dbReference>
<evidence type="ECO:0000313" key="7">
    <source>
        <dbReference type="Proteomes" id="UP000283210"/>
    </source>
</evidence>
<reference evidence="6 7" key="2">
    <citation type="submission" date="2019-01" db="EMBL/GenBank/DDBJ databases">
        <title>A chromosome length genome reference of the Java medaka (oryzias javanicus).</title>
        <authorList>
            <person name="Herpin A."/>
            <person name="Takehana Y."/>
            <person name="Naruse K."/>
            <person name="Ansai S."/>
            <person name="Kawaguchi M."/>
        </authorList>
    </citation>
    <scope>NUCLEOTIDE SEQUENCE [LARGE SCALE GENOMIC DNA]</scope>
    <source>
        <strain evidence="6">RS831</strain>
        <tissue evidence="6">Whole body</tissue>
    </source>
</reference>